<dbReference type="Proteomes" id="UP000215914">
    <property type="component" value="Chromosome 8"/>
</dbReference>
<feature type="region of interest" description="Disordered" evidence="1">
    <location>
        <begin position="123"/>
        <end position="162"/>
    </location>
</feature>
<reference evidence="3 5" key="1">
    <citation type="journal article" date="2017" name="Nature">
        <title>The sunflower genome provides insights into oil metabolism, flowering and Asterid evolution.</title>
        <authorList>
            <person name="Badouin H."/>
            <person name="Gouzy J."/>
            <person name="Grassa C.J."/>
            <person name="Murat F."/>
            <person name="Staton S.E."/>
            <person name="Cottret L."/>
            <person name="Lelandais-Briere C."/>
            <person name="Owens G.L."/>
            <person name="Carrere S."/>
            <person name="Mayjonade B."/>
            <person name="Legrand L."/>
            <person name="Gill N."/>
            <person name="Kane N.C."/>
            <person name="Bowers J.E."/>
            <person name="Hubner S."/>
            <person name="Bellec A."/>
            <person name="Berard A."/>
            <person name="Berges H."/>
            <person name="Blanchet N."/>
            <person name="Boniface M.C."/>
            <person name="Brunel D."/>
            <person name="Catrice O."/>
            <person name="Chaidir N."/>
            <person name="Claudel C."/>
            <person name="Donnadieu C."/>
            <person name="Faraut T."/>
            <person name="Fievet G."/>
            <person name="Helmstetter N."/>
            <person name="King M."/>
            <person name="Knapp S.J."/>
            <person name="Lai Z."/>
            <person name="Le Paslier M.C."/>
            <person name="Lippi Y."/>
            <person name="Lorenzon L."/>
            <person name="Mandel J.R."/>
            <person name="Marage G."/>
            <person name="Marchand G."/>
            <person name="Marquand E."/>
            <person name="Bret-Mestries E."/>
            <person name="Morien E."/>
            <person name="Nambeesan S."/>
            <person name="Nguyen T."/>
            <person name="Pegot-Espagnet P."/>
            <person name="Pouilly N."/>
            <person name="Raftis F."/>
            <person name="Sallet E."/>
            <person name="Schiex T."/>
            <person name="Thomas J."/>
            <person name="Vandecasteele C."/>
            <person name="Vares D."/>
            <person name="Vear F."/>
            <person name="Vautrin S."/>
            <person name="Crespi M."/>
            <person name="Mangin B."/>
            <person name="Burke J.M."/>
            <person name="Salse J."/>
            <person name="Munos S."/>
            <person name="Vincourt P."/>
            <person name="Rieseberg L.H."/>
            <person name="Langlade N.B."/>
        </authorList>
    </citation>
    <scope>NUCLEOTIDE SEQUENCE [LARGE SCALE GENOMIC DNA]</scope>
    <source>
        <strain evidence="5">cv. SF193</strain>
        <tissue evidence="3">Leaves</tissue>
    </source>
</reference>
<reference evidence="3" key="3">
    <citation type="submission" date="2020-06" db="EMBL/GenBank/DDBJ databases">
        <title>Helianthus annuus Genome sequencing and assembly Release 2.</title>
        <authorList>
            <person name="Gouzy J."/>
            <person name="Langlade N."/>
            <person name="Munos S."/>
        </authorList>
    </citation>
    <scope>NUCLEOTIDE SEQUENCE</scope>
    <source>
        <tissue evidence="3">Leaves</tissue>
    </source>
</reference>
<proteinExistence type="predicted"/>
<evidence type="ECO:0000313" key="5">
    <source>
        <dbReference type="Proteomes" id="UP000215914"/>
    </source>
</evidence>
<dbReference type="AlphaFoldDB" id="A0A251U4G3"/>
<dbReference type="EMBL" id="MNCJ02000323">
    <property type="protein sequence ID" value="KAF5794284.1"/>
    <property type="molecule type" value="Genomic_DNA"/>
</dbReference>
<feature type="transmembrane region" description="Helical" evidence="2">
    <location>
        <begin position="59"/>
        <end position="82"/>
    </location>
</feature>
<evidence type="ECO:0000256" key="2">
    <source>
        <dbReference type="SAM" id="Phobius"/>
    </source>
</evidence>
<reference evidence="4" key="2">
    <citation type="submission" date="2017-02" db="EMBL/GenBank/DDBJ databases">
        <title>Sunflower complete genome.</title>
        <authorList>
            <person name="Langlade N."/>
            <person name="Munos S."/>
        </authorList>
    </citation>
    <scope>NUCLEOTIDE SEQUENCE [LARGE SCALE GENOMIC DNA]</scope>
    <source>
        <tissue evidence="4">Leaves</tissue>
    </source>
</reference>
<evidence type="ECO:0000256" key="1">
    <source>
        <dbReference type="SAM" id="MobiDB-lite"/>
    </source>
</evidence>
<feature type="compositionally biased region" description="Basic residues" evidence="1">
    <location>
        <begin position="130"/>
        <end position="141"/>
    </location>
</feature>
<keyword evidence="2" id="KW-0472">Membrane</keyword>
<keyword evidence="5" id="KW-1185">Reference proteome</keyword>
<protein>
    <submittedName>
        <fullName evidence="4">Uncharacterized protein</fullName>
    </submittedName>
</protein>
<keyword evidence="2" id="KW-0812">Transmembrane</keyword>
<sequence length="178" mass="19481">MLSLISISVHRLPATTPLILPLPPSITPIYHASFVYIQPLHLPLYIYHQTFTSQQQNRIIHLAVAFYCCYLSLLLVVAAGAIPEIESANFAKGYTVWRRTGEGGRSSTGWAAWCWLRRRGWGPPGGSSRTAKKGRWRRGRSSGRGGGTVLAPAPDRDAPGPTPIPYGLRFGFGSGFGF</sequence>
<evidence type="ECO:0000313" key="3">
    <source>
        <dbReference type="EMBL" id="KAF5794284.1"/>
    </source>
</evidence>
<organism evidence="4 5">
    <name type="scientific">Helianthus annuus</name>
    <name type="common">Common sunflower</name>
    <dbReference type="NCBI Taxonomy" id="4232"/>
    <lineage>
        <taxon>Eukaryota</taxon>
        <taxon>Viridiplantae</taxon>
        <taxon>Streptophyta</taxon>
        <taxon>Embryophyta</taxon>
        <taxon>Tracheophyta</taxon>
        <taxon>Spermatophyta</taxon>
        <taxon>Magnoliopsida</taxon>
        <taxon>eudicotyledons</taxon>
        <taxon>Gunneridae</taxon>
        <taxon>Pentapetalae</taxon>
        <taxon>asterids</taxon>
        <taxon>campanulids</taxon>
        <taxon>Asterales</taxon>
        <taxon>Asteraceae</taxon>
        <taxon>Asteroideae</taxon>
        <taxon>Heliantheae alliance</taxon>
        <taxon>Heliantheae</taxon>
        <taxon>Helianthus</taxon>
    </lineage>
</organism>
<dbReference type="InParanoid" id="A0A251U4G3"/>
<evidence type="ECO:0000313" key="4">
    <source>
        <dbReference type="EMBL" id="OTG17756.1"/>
    </source>
</evidence>
<name>A0A251U4G3_HELAN</name>
<accession>A0A251U4G3</accession>
<feature type="transmembrane region" description="Helical" evidence="2">
    <location>
        <begin position="29"/>
        <end position="47"/>
    </location>
</feature>
<gene>
    <name evidence="4" type="ORF">HannXRQ_Chr08g0215661</name>
    <name evidence="3" type="ORF">HanXRQr2_Chr08g0326361</name>
</gene>
<dbReference type="EMBL" id="CM007897">
    <property type="protein sequence ID" value="OTG17756.1"/>
    <property type="molecule type" value="Genomic_DNA"/>
</dbReference>
<dbReference type="Gramene" id="mRNA:HanXRQr2_Chr08g0326361">
    <property type="protein sequence ID" value="mRNA:HanXRQr2_Chr08g0326361"/>
    <property type="gene ID" value="HanXRQr2_Chr08g0326361"/>
</dbReference>
<keyword evidence="2" id="KW-1133">Transmembrane helix</keyword>